<proteinExistence type="predicted"/>
<evidence type="ECO:0000313" key="4">
    <source>
        <dbReference type="Proteomes" id="UP000292385"/>
    </source>
</evidence>
<dbReference type="RefSeq" id="WP_131465723.1">
    <property type="nucleotide sequence ID" value="NZ_SJJY01000007.1"/>
</dbReference>
<keyword evidence="4" id="KW-1185">Reference proteome</keyword>
<keyword evidence="1" id="KW-0175">Coiled coil</keyword>
<feature type="compositionally biased region" description="Gly residues" evidence="2">
    <location>
        <begin position="302"/>
        <end position="315"/>
    </location>
</feature>
<gene>
    <name evidence="3" type="ORF">E0H58_29410</name>
</gene>
<feature type="coiled-coil region" evidence="1">
    <location>
        <begin position="255"/>
        <end position="282"/>
    </location>
</feature>
<accession>A0ABY1ZYG9</accession>
<sequence length="354" mass="37370">MTTPLGPEILPGTREHQWVASIVEAVERRTGRPSSWNGRLYEELGATIGTAQIDGPMTMRRDVLDAVMHAYDATGPLSSQELHAARLGAEHVIHETDHHQNSVGDENAPGAVAYNSPAGLAVTEGLAEINRARIANHVIQDIGMATAVPHINDVKVATTYAGYETGVQGVLDGLQRISGRSSDAVLEAVDRAPFAQRYNAMADVVIDSRLDGLMPPEDRSQIRLRLTRPLREELAKLADYDPYTDLPSTLSDQARETAATAVDRLETELADIEARYRRLSTLETDHLRQFLTPHRTPAGPGAAAGGGGAAGGAAAGGAAAAGAASAVSAATAAAVAAAARDVRRRGTSRPFGRE</sequence>
<evidence type="ECO:0000256" key="2">
    <source>
        <dbReference type="SAM" id="MobiDB-lite"/>
    </source>
</evidence>
<feature type="region of interest" description="Disordered" evidence="2">
    <location>
        <begin position="292"/>
        <end position="315"/>
    </location>
</feature>
<evidence type="ECO:0000313" key="3">
    <source>
        <dbReference type="EMBL" id="TCC20242.1"/>
    </source>
</evidence>
<protein>
    <submittedName>
        <fullName evidence="3">Uncharacterized protein</fullName>
    </submittedName>
</protein>
<name>A0ABY1ZYG9_9ACTN</name>
<evidence type="ECO:0000256" key="1">
    <source>
        <dbReference type="SAM" id="Coils"/>
    </source>
</evidence>
<dbReference type="EMBL" id="SJJY01000007">
    <property type="protein sequence ID" value="TCC20242.1"/>
    <property type="molecule type" value="Genomic_DNA"/>
</dbReference>
<comment type="caution">
    <text evidence="3">The sequence shown here is derived from an EMBL/GenBank/DDBJ whole genome shotgun (WGS) entry which is preliminary data.</text>
</comment>
<organism evidence="3 4">
    <name type="scientific">Kribbella speibonae</name>
    <dbReference type="NCBI Taxonomy" id="1572660"/>
    <lineage>
        <taxon>Bacteria</taxon>
        <taxon>Bacillati</taxon>
        <taxon>Actinomycetota</taxon>
        <taxon>Actinomycetes</taxon>
        <taxon>Propionibacteriales</taxon>
        <taxon>Kribbellaceae</taxon>
        <taxon>Kribbella</taxon>
    </lineage>
</organism>
<reference evidence="3 4" key="1">
    <citation type="submission" date="2019-02" db="EMBL/GenBank/DDBJ databases">
        <title>Kribbella capetownensis sp. nov. and Kribbella speibonae sp. nov., isolated from soil.</title>
        <authorList>
            <person name="Curtis S.M."/>
            <person name="Norton I."/>
            <person name="Everest G.J."/>
            <person name="Meyers P.R."/>
        </authorList>
    </citation>
    <scope>NUCLEOTIDE SEQUENCE [LARGE SCALE GENOMIC DNA]</scope>
    <source>
        <strain evidence="3 4">SK5</strain>
    </source>
</reference>
<dbReference type="Proteomes" id="UP000292385">
    <property type="component" value="Unassembled WGS sequence"/>
</dbReference>